<dbReference type="Proteomes" id="UP000516786">
    <property type="component" value="Chromosome"/>
</dbReference>
<gene>
    <name evidence="1" type="ORF">ID616_11760</name>
</gene>
<sequence>MLITVHVEWPTGHEDVEFEMDDSATPEEIAEAAESAFFDVCNFGYSINGEQA</sequence>
<evidence type="ECO:0000313" key="1">
    <source>
        <dbReference type="EMBL" id="QOD00315.1"/>
    </source>
</evidence>
<accession>A0ABD7BKT9</accession>
<dbReference type="RefSeq" id="WP_164524758.1">
    <property type="nucleotide sequence ID" value="NZ_CP061723.1"/>
</dbReference>
<reference evidence="1 2" key="1">
    <citation type="submission" date="2020-09" db="EMBL/GenBank/DDBJ databases">
        <title>Co-existence of a novel multidrug-resistance efflux pump with carbapenem resistance gene blaVIM-2 in one megaplasmid in Pseudomonas putida.</title>
        <authorList>
            <person name="Peng K."/>
            <person name="Li R."/>
        </authorList>
    </citation>
    <scope>NUCLEOTIDE SEQUENCE [LARGE SCALE GENOMIC DNA]</scope>
    <source>
        <strain evidence="1 2">ZXPA-20</strain>
    </source>
</reference>
<dbReference type="AlphaFoldDB" id="A0ABD7BKT9"/>
<organism evidence="1 2">
    <name type="scientific">Pseudomonas putida</name>
    <name type="common">Arthrobacter siderocapsulatus</name>
    <dbReference type="NCBI Taxonomy" id="303"/>
    <lineage>
        <taxon>Bacteria</taxon>
        <taxon>Pseudomonadati</taxon>
        <taxon>Pseudomonadota</taxon>
        <taxon>Gammaproteobacteria</taxon>
        <taxon>Pseudomonadales</taxon>
        <taxon>Pseudomonadaceae</taxon>
        <taxon>Pseudomonas</taxon>
    </lineage>
</organism>
<name>A0ABD7BKT9_PSEPU</name>
<evidence type="ECO:0000313" key="2">
    <source>
        <dbReference type="Proteomes" id="UP000516786"/>
    </source>
</evidence>
<protein>
    <submittedName>
        <fullName evidence="1">Uncharacterized protein</fullName>
    </submittedName>
</protein>
<proteinExistence type="predicted"/>
<dbReference type="EMBL" id="CP061723">
    <property type="protein sequence ID" value="QOD00315.1"/>
    <property type="molecule type" value="Genomic_DNA"/>
</dbReference>